<reference evidence="1" key="1">
    <citation type="submission" date="2020-08" db="EMBL/GenBank/DDBJ databases">
        <title>Spodoptera exigua strain:BAW_Kor-Di-RS1 Genome sequencing and assembly.</title>
        <authorList>
            <person name="Kim J."/>
            <person name="Nam H.Y."/>
            <person name="Kwon M."/>
            <person name="Choi J.H."/>
            <person name="Cho S.R."/>
            <person name="Kim G.-H."/>
        </authorList>
    </citation>
    <scope>NUCLEOTIDE SEQUENCE</scope>
    <source>
        <strain evidence="1">BAW_Kor-Di-RS1</strain>
        <tissue evidence="1">Whole-body</tissue>
    </source>
</reference>
<organism evidence="1 2">
    <name type="scientific">Spodoptera exigua</name>
    <name type="common">Beet armyworm</name>
    <name type="synonym">Noctua fulgens</name>
    <dbReference type="NCBI Taxonomy" id="7107"/>
    <lineage>
        <taxon>Eukaryota</taxon>
        <taxon>Metazoa</taxon>
        <taxon>Ecdysozoa</taxon>
        <taxon>Arthropoda</taxon>
        <taxon>Hexapoda</taxon>
        <taxon>Insecta</taxon>
        <taxon>Pterygota</taxon>
        <taxon>Neoptera</taxon>
        <taxon>Endopterygota</taxon>
        <taxon>Lepidoptera</taxon>
        <taxon>Glossata</taxon>
        <taxon>Ditrysia</taxon>
        <taxon>Noctuoidea</taxon>
        <taxon>Noctuidae</taxon>
        <taxon>Amphipyrinae</taxon>
        <taxon>Spodoptera</taxon>
    </lineage>
</organism>
<dbReference type="PANTHER" id="PTHR10773:SF19">
    <property type="match status" value="1"/>
</dbReference>
<dbReference type="EMBL" id="JACKWZ010000244">
    <property type="protein sequence ID" value="KAF9410823.1"/>
    <property type="molecule type" value="Genomic_DNA"/>
</dbReference>
<keyword evidence="2" id="KW-1185">Reference proteome</keyword>
<protein>
    <submittedName>
        <fullName evidence="1">Uncharacterized protein</fullName>
    </submittedName>
</protein>
<accession>A0A835GBI6</accession>
<sequence length="317" mass="37475">MHERFLSLFYWKPYFVNHCHNCLFFRAIQLHKLIRPSLMILKTPQHQLQLQNVLDEIRVMHTETKKTIKSPCKCRMKCFDKISNSQRHRLLKDFWGLGDHHRQWSFVSNLVTRNPKRRIFTDKPDSRRKYTIKYRLPVPNVDENQSVTYVNVCKTQFLATFSISEQFVYTAIEKTEKATGIIECDGRGKHDKHPRKITDVIKQSVCDHIKSLQPVEAHYVRKDSARLYLDGDLNFHKLFSLYNEWIDLRFIMTRPRLSVSIKLPIYNNPIPIPKAKRDDLISLCDSGIIPSSHHDFYRNLTFIDSTRALPTSDTESE</sequence>
<name>A0A835GBI6_SPOEX</name>
<gene>
    <name evidence="1" type="ORF">HW555_010204</name>
</gene>
<evidence type="ECO:0000313" key="2">
    <source>
        <dbReference type="Proteomes" id="UP000648187"/>
    </source>
</evidence>
<dbReference type="Proteomes" id="UP000648187">
    <property type="component" value="Unassembled WGS sequence"/>
</dbReference>
<proteinExistence type="predicted"/>
<dbReference type="PANTHER" id="PTHR10773">
    <property type="entry name" value="DNA-DIRECTED RNA POLYMERASES I, II, AND III SUBUNIT RPABC2"/>
    <property type="match status" value="1"/>
</dbReference>
<evidence type="ECO:0000313" key="1">
    <source>
        <dbReference type="EMBL" id="KAF9410823.1"/>
    </source>
</evidence>
<comment type="caution">
    <text evidence="1">The sequence shown here is derived from an EMBL/GenBank/DDBJ whole genome shotgun (WGS) entry which is preliminary data.</text>
</comment>
<dbReference type="AlphaFoldDB" id="A0A835GBI6"/>